<feature type="non-terminal residue" evidence="1">
    <location>
        <position position="1"/>
    </location>
</feature>
<keyword evidence="2" id="KW-1185">Reference proteome</keyword>
<gene>
    <name evidence="1" type="ORF">PMAYCL1PPCAC_21317</name>
</gene>
<name>A0AAN5CV12_9BILA</name>
<accession>A0AAN5CV12</accession>
<evidence type="ECO:0000313" key="2">
    <source>
        <dbReference type="Proteomes" id="UP001328107"/>
    </source>
</evidence>
<dbReference type="EMBL" id="BTRK01000005">
    <property type="protein sequence ID" value="GMR51122.1"/>
    <property type="molecule type" value="Genomic_DNA"/>
</dbReference>
<evidence type="ECO:0000313" key="1">
    <source>
        <dbReference type="EMBL" id="GMR51122.1"/>
    </source>
</evidence>
<dbReference type="AlphaFoldDB" id="A0AAN5CV12"/>
<sequence length="79" mass="8282">SPFRICTATVSVLPSMIGRSDTVLLEVDESREHKVGAGDGDADARVQTTVICHIEQLAVGERAARGQSAGTGRDDTEGN</sequence>
<proteinExistence type="predicted"/>
<comment type="caution">
    <text evidence="1">The sequence shown here is derived from an EMBL/GenBank/DDBJ whole genome shotgun (WGS) entry which is preliminary data.</text>
</comment>
<reference evidence="2" key="1">
    <citation type="submission" date="2022-10" db="EMBL/GenBank/DDBJ databases">
        <title>Genome assembly of Pristionchus species.</title>
        <authorList>
            <person name="Yoshida K."/>
            <person name="Sommer R.J."/>
        </authorList>
    </citation>
    <scope>NUCLEOTIDE SEQUENCE [LARGE SCALE GENOMIC DNA]</scope>
    <source>
        <strain evidence="2">RS5460</strain>
    </source>
</reference>
<organism evidence="1 2">
    <name type="scientific">Pristionchus mayeri</name>
    <dbReference type="NCBI Taxonomy" id="1317129"/>
    <lineage>
        <taxon>Eukaryota</taxon>
        <taxon>Metazoa</taxon>
        <taxon>Ecdysozoa</taxon>
        <taxon>Nematoda</taxon>
        <taxon>Chromadorea</taxon>
        <taxon>Rhabditida</taxon>
        <taxon>Rhabditina</taxon>
        <taxon>Diplogasteromorpha</taxon>
        <taxon>Diplogasteroidea</taxon>
        <taxon>Neodiplogasteridae</taxon>
        <taxon>Pristionchus</taxon>
    </lineage>
</organism>
<protein>
    <submittedName>
        <fullName evidence="1">Uncharacterized protein</fullName>
    </submittedName>
</protein>
<feature type="non-terminal residue" evidence="1">
    <location>
        <position position="79"/>
    </location>
</feature>
<dbReference type="Proteomes" id="UP001328107">
    <property type="component" value="Unassembled WGS sequence"/>
</dbReference>